<feature type="domain" description="Transposase IS116/IS110/IS902 C-terminal" evidence="3">
    <location>
        <begin position="211"/>
        <end position="295"/>
    </location>
</feature>
<evidence type="ECO:0000256" key="1">
    <source>
        <dbReference type="SAM" id="Coils"/>
    </source>
</evidence>
<dbReference type="InterPro" id="IPR002525">
    <property type="entry name" value="Transp_IS110-like_N"/>
</dbReference>
<name>A0AA37JQM7_BACUN</name>
<dbReference type="Pfam" id="PF01548">
    <property type="entry name" value="DEDD_Tnp_IS110"/>
    <property type="match status" value="1"/>
</dbReference>
<dbReference type="NCBIfam" id="NF033542">
    <property type="entry name" value="transpos_IS110"/>
    <property type="match status" value="1"/>
</dbReference>
<reference evidence="4" key="1">
    <citation type="submission" date="2022-01" db="EMBL/GenBank/DDBJ databases">
        <title>Novel bile acid biosynthetic pathways are enriched in the microbiome of centenarians.</title>
        <authorList>
            <person name="Sato Y."/>
            <person name="Atarashi K."/>
            <person name="Plichta R.D."/>
            <person name="Arai Y."/>
            <person name="Sasajima S."/>
            <person name="Kearney M.S."/>
            <person name="Suda W."/>
            <person name="Takeshita K."/>
            <person name="Sasaki T."/>
            <person name="Okamoto S."/>
            <person name="Skelly N.A."/>
            <person name="Okamura Y."/>
            <person name="Vlamakis H."/>
            <person name="Li Y."/>
            <person name="Tanoue T."/>
            <person name="Takei H."/>
            <person name="Nittono H."/>
            <person name="Narushima S."/>
            <person name="Irie J."/>
            <person name="Itoh H."/>
            <person name="Moriya K."/>
            <person name="Sugiura Y."/>
            <person name="Suematsu M."/>
            <person name="Moritoki N."/>
            <person name="Shibata S."/>
            <person name="Littman R.D."/>
            <person name="Fischbach A.M."/>
            <person name="Uwamino Y."/>
            <person name="Inoue T."/>
            <person name="Honda A."/>
            <person name="Hattori M."/>
            <person name="Murai T."/>
            <person name="Xavier J.R."/>
            <person name="Hirose N."/>
            <person name="Honda K."/>
        </authorList>
    </citation>
    <scope>NUCLEOTIDE SEQUENCE</scope>
    <source>
        <strain evidence="4">CE91-St12</strain>
    </source>
</reference>
<keyword evidence="1" id="KW-0175">Coiled coil</keyword>
<dbReference type="AlphaFoldDB" id="A0AA37JQM7"/>
<gene>
    <name evidence="4" type="ORF">CE91St12_07470</name>
</gene>
<dbReference type="GO" id="GO:0003677">
    <property type="term" value="F:DNA binding"/>
    <property type="evidence" value="ECO:0007669"/>
    <property type="project" value="InterPro"/>
</dbReference>
<feature type="coiled-coil region" evidence="1">
    <location>
        <begin position="181"/>
        <end position="208"/>
    </location>
</feature>
<dbReference type="PANTHER" id="PTHR33055:SF3">
    <property type="entry name" value="PUTATIVE TRANSPOSASE FOR IS117-RELATED"/>
    <property type="match status" value="1"/>
</dbReference>
<evidence type="ECO:0000259" key="2">
    <source>
        <dbReference type="Pfam" id="PF01548"/>
    </source>
</evidence>
<dbReference type="InterPro" id="IPR047650">
    <property type="entry name" value="Transpos_IS110"/>
</dbReference>
<protein>
    <submittedName>
        <fullName evidence="4">IS110 family transposase</fullName>
    </submittedName>
</protein>
<dbReference type="Pfam" id="PF02371">
    <property type="entry name" value="Transposase_20"/>
    <property type="match status" value="1"/>
</dbReference>
<feature type="domain" description="Transposase IS110-like N-terminal" evidence="2">
    <location>
        <begin position="6"/>
        <end position="158"/>
    </location>
</feature>
<evidence type="ECO:0000259" key="3">
    <source>
        <dbReference type="Pfam" id="PF02371"/>
    </source>
</evidence>
<dbReference type="RefSeq" id="WP_244074150.1">
    <property type="nucleotide sequence ID" value="NZ_BQNL01000001.1"/>
</dbReference>
<evidence type="ECO:0000313" key="5">
    <source>
        <dbReference type="Proteomes" id="UP001055048"/>
    </source>
</evidence>
<accession>A0AA37JQM7</accession>
<dbReference type="InterPro" id="IPR003346">
    <property type="entry name" value="Transposase_20"/>
</dbReference>
<comment type="caution">
    <text evidence="4">The sequence shown here is derived from an EMBL/GenBank/DDBJ whole genome shotgun (WGS) entry which is preliminary data.</text>
</comment>
<dbReference type="Proteomes" id="UP001055048">
    <property type="component" value="Unassembled WGS sequence"/>
</dbReference>
<organism evidence="4 5">
    <name type="scientific">Bacteroides uniformis</name>
    <dbReference type="NCBI Taxonomy" id="820"/>
    <lineage>
        <taxon>Bacteria</taxon>
        <taxon>Pseudomonadati</taxon>
        <taxon>Bacteroidota</taxon>
        <taxon>Bacteroidia</taxon>
        <taxon>Bacteroidales</taxon>
        <taxon>Bacteroidaceae</taxon>
        <taxon>Bacteroides</taxon>
    </lineage>
</organism>
<evidence type="ECO:0000313" key="4">
    <source>
        <dbReference type="EMBL" id="GKH12537.1"/>
    </source>
</evidence>
<sequence>MIKFFIGIDFSKKTFDATIIERNKLDDKGIHCTFTNSLSGMKQFLSWVAGHTYMATSDDLLFCAEDTGLYSRVISDALSESGYFIWLESALRIKRSLGISRGKNDKKDSRDIAVYASRYQDKATRYVVPDERLEAIKALFMRRRFLKEQLRALKCRNKEMQPILKRNKLLGKSFRSDGRLGEAYRKEITSIEKEIRELINSSKELKQTFLILTSMKGIALVNATALIVYTANFKKFDYDARRIASFWGVAPFGQASGTSLHVTPHVSHYADKYLKSLLTEAVLCAMKFCPIIKSYAEKLLARGKHPNIVKNNTKNKMLHILVAMVRDGKVFQDTNERKIA</sequence>
<proteinExistence type="predicted"/>
<dbReference type="GO" id="GO:0006313">
    <property type="term" value="P:DNA transposition"/>
    <property type="evidence" value="ECO:0007669"/>
    <property type="project" value="InterPro"/>
</dbReference>
<dbReference type="EMBL" id="BQNL01000001">
    <property type="protein sequence ID" value="GKH12537.1"/>
    <property type="molecule type" value="Genomic_DNA"/>
</dbReference>
<dbReference type="PANTHER" id="PTHR33055">
    <property type="entry name" value="TRANSPOSASE FOR INSERTION SEQUENCE ELEMENT IS1111A"/>
    <property type="match status" value="1"/>
</dbReference>
<dbReference type="GO" id="GO:0004803">
    <property type="term" value="F:transposase activity"/>
    <property type="evidence" value="ECO:0007669"/>
    <property type="project" value="InterPro"/>
</dbReference>